<evidence type="ECO:0000256" key="1">
    <source>
        <dbReference type="SAM" id="MobiDB-lite"/>
    </source>
</evidence>
<comment type="caution">
    <text evidence="2">The sequence shown here is derived from an EMBL/GenBank/DDBJ whole genome shotgun (WGS) entry which is preliminary data.</text>
</comment>
<gene>
    <name evidence="2" type="ORF">PR048_031645</name>
</gene>
<organism evidence="2 3">
    <name type="scientific">Dryococelus australis</name>
    <dbReference type="NCBI Taxonomy" id="614101"/>
    <lineage>
        <taxon>Eukaryota</taxon>
        <taxon>Metazoa</taxon>
        <taxon>Ecdysozoa</taxon>
        <taxon>Arthropoda</taxon>
        <taxon>Hexapoda</taxon>
        <taxon>Insecta</taxon>
        <taxon>Pterygota</taxon>
        <taxon>Neoptera</taxon>
        <taxon>Polyneoptera</taxon>
        <taxon>Phasmatodea</taxon>
        <taxon>Verophasmatodea</taxon>
        <taxon>Anareolatae</taxon>
        <taxon>Phasmatidae</taxon>
        <taxon>Eurycanthinae</taxon>
        <taxon>Dryococelus</taxon>
    </lineage>
</organism>
<accession>A0ABQ9G5V9</accession>
<feature type="non-terminal residue" evidence="2">
    <location>
        <position position="483"/>
    </location>
</feature>
<dbReference type="Proteomes" id="UP001159363">
    <property type="component" value="Chromosome 14"/>
</dbReference>
<proteinExistence type="predicted"/>
<feature type="compositionally biased region" description="Basic residues" evidence="1">
    <location>
        <begin position="454"/>
        <end position="465"/>
    </location>
</feature>
<feature type="region of interest" description="Disordered" evidence="1">
    <location>
        <begin position="445"/>
        <end position="465"/>
    </location>
</feature>
<keyword evidence="3" id="KW-1185">Reference proteome</keyword>
<reference evidence="2 3" key="1">
    <citation type="submission" date="2023-02" db="EMBL/GenBank/DDBJ databases">
        <title>LHISI_Scaffold_Assembly.</title>
        <authorList>
            <person name="Stuart O.P."/>
            <person name="Cleave R."/>
            <person name="Magrath M.J.L."/>
            <person name="Mikheyev A.S."/>
        </authorList>
    </citation>
    <scope>NUCLEOTIDE SEQUENCE [LARGE SCALE GENOMIC DNA]</scope>
    <source>
        <strain evidence="2">Daus_M_001</strain>
        <tissue evidence="2">Leg muscle</tissue>
    </source>
</reference>
<dbReference type="EMBL" id="JARBHB010000015">
    <property type="protein sequence ID" value="KAJ8867840.1"/>
    <property type="molecule type" value="Genomic_DNA"/>
</dbReference>
<name>A0ABQ9G5V9_9NEOP</name>
<evidence type="ECO:0000313" key="2">
    <source>
        <dbReference type="EMBL" id="KAJ8867840.1"/>
    </source>
</evidence>
<protein>
    <submittedName>
        <fullName evidence="2">Uncharacterized protein</fullName>
    </submittedName>
</protein>
<feature type="region of interest" description="Disordered" evidence="1">
    <location>
        <begin position="1"/>
        <end position="26"/>
    </location>
</feature>
<sequence length="483" mass="53316">MEERQNARAGNWGDSRENPPTSGIVLHDSYKENKKSGIKGSGIGARSCSCFHSDAPVAILKARRLGVSVAHSVDSTTAVNLGHRNRMRAVLKQTGCTDGDEMFMPPSRKLAAGSKTGATVAERLDCSPPAKANRVQSLTGSLRIFASGNRAGRCRWSAVFLGISRFPRPFTPTLVHTHLTSPSSVLKTSMLNEVRSVCMKCYGIIPIESEVLLKSRMEPSPVVPFAVGCKSASRVINEMSDLVSLVLLLRVCSHRTSGTQLAEFMLTRTLRLLLPPRDASSSCIVQCQCVPGEARPTRTLPIDDTMMNKNSSGQCKGHFFFFVVRPTDWTQRKSTLAGKQHLKSSGTARIRNAVTESHSSIRWQGPIATLRVSKLKMYSPVLLATQQRNASTIVSECVWEFWSAQPGHLQPVGAQSLPKDTSANRGREYFEARCRKLCCHPRNGDGKPLEGRVKNKSRHSRSQLKPRIRRANCRIELPRFLLK</sequence>
<evidence type="ECO:0000313" key="3">
    <source>
        <dbReference type="Proteomes" id="UP001159363"/>
    </source>
</evidence>